<evidence type="ECO:0000313" key="2">
    <source>
        <dbReference type="Proteomes" id="UP001444661"/>
    </source>
</evidence>
<keyword evidence="2" id="KW-1185">Reference proteome</keyword>
<accession>A0ABR1S3Z1</accession>
<name>A0ABR1S3Z1_9PEZI</name>
<organism evidence="1 2">
    <name type="scientific">Apiospora rasikravindrae</name>
    <dbReference type="NCBI Taxonomy" id="990691"/>
    <lineage>
        <taxon>Eukaryota</taxon>
        <taxon>Fungi</taxon>
        <taxon>Dikarya</taxon>
        <taxon>Ascomycota</taxon>
        <taxon>Pezizomycotina</taxon>
        <taxon>Sordariomycetes</taxon>
        <taxon>Xylariomycetidae</taxon>
        <taxon>Amphisphaeriales</taxon>
        <taxon>Apiosporaceae</taxon>
        <taxon>Apiospora</taxon>
    </lineage>
</organism>
<evidence type="ECO:0000313" key="1">
    <source>
        <dbReference type="EMBL" id="KAK8024442.1"/>
    </source>
</evidence>
<dbReference type="Proteomes" id="UP001444661">
    <property type="component" value="Unassembled WGS sequence"/>
</dbReference>
<gene>
    <name evidence="1" type="ORF">PG993_012508</name>
</gene>
<proteinExistence type="predicted"/>
<reference evidence="1 2" key="1">
    <citation type="submission" date="2023-01" db="EMBL/GenBank/DDBJ databases">
        <title>Analysis of 21 Apiospora genomes using comparative genomics revels a genus with tremendous synthesis potential of carbohydrate active enzymes and secondary metabolites.</title>
        <authorList>
            <person name="Sorensen T."/>
        </authorList>
    </citation>
    <scope>NUCLEOTIDE SEQUENCE [LARGE SCALE GENOMIC DNA]</scope>
    <source>
        <strain evidence="1 2">CBS 33761</strain>
    </source>
</reference>
<comment type="caution">
    <text evidence="1">The sequence shown here is derived from an EMBL/GenBank/DDBJ whole genome shotgun (WGS) entry which is preliminary data.</text>
</comment>
<sequence length="91" mass="9935">MASSLWDKAFNSLDADLRNGLAAPKTHKRDILRWKPSEQYLSAGNGSSKRPAEARHILEKTTGWIKTFQSVGDVAVSDVEVFGALASDCKS</sequence>
<dbReference type="EMBL" id="JAQQWK010000011">
    <property type="protein sequence ID" value="KAK8024442.1"/>
    <property type="molecule type" value="Genomic_DNA"/>
</dbReference>
<protein>
    <submittedName>
        <fullName evidence="1">Uncharacterized protein</fullName>
    </submittedName>
</protein>